<organism evidence="1 2">
    <name type="scientific">Galerina marginata (strain CBS 339.88)</name>
    <dbReference type="NCBI Taxonomy" id="685588"/>
    <lineage>
        <taxon>Eukaryota</taxon>
        <taxon>Fungi</taxon>
        <taxon>Dikarya</taxon>
        <taxon>Basidiomycota</taxon>
        <taxon>Agaricomycotina</taxon>
        <taxon>Agaricomycetes</taxon>
        <taxon>Agaricomycetidae</taxon>
        <taxon>Agaricales</taxon>
        <taxon>Agaricineae</taxon>
        <taxon>Strophariaceae</taxon>
        <taxon>Galerina</taxon>
    </lineage>
</organism>
<evidence type="ECO:0000313" key="2">
    <source>
        <dbReference type="Proteomes" id="UP000027222"/>
    </source>
</evidence>
<keyword evidence="2" id="KW-1185">Reference proteome</keyword>
<dbReference type="HOGENOM" id="CLU_3014304_0_0_1"/>
<accession>A0A067T8V0</accession>
<protein>
    <submittedName>
        <fullName evidence="1">Uncharacterized protein</fullName>
    </submittedName>
</protein>
<evidence type="ECO:0000313" key="1">
    <source>
        <dbReference type="EMBL" id="KDR79551.1"/>
    </source>
</evidence>
<gene>
    <name evidence="1" type="ORF">GALMADRAFT_243645</name>
</gene>
<dbReference type="AlphaFoldDB" id="A0A067T8V0"/>
<dbReference type="Proteomes" id="UP000027222">
    <property type="component" value="Unassembled WGS sequence"/>
</dbReference>
<proteinExistence type="predicted"/>
<reference evidence="2" key="1">
    <citation type="journal article" date="2014" name="Proc. Natl. Acad. Sci. U.S.A.">
        <title>Extensive sampling of basidiomycete genomes demonstrates inadequacy of the white-rot/brown-rot paradigm for wood decay fungi.</title>
        <authorList>
            <person name="Riley R."/>
            <person name="Salamov A.A."/>
            <person name="Brown D.W."/>
            <person name="Nagy L.G."/>
            <person name="Floudas D."/>
            <person name="Held B.W."/>
            <person name="Levasseur A."/>
            <person name="Lombard V."/>
            <person name="Morin E."/>
            <person name="Otillar R."/>
            <person name="Lindquist E.A."/>
            <person name="Sun H."/>
            <person name="LaButti K.M."/>
            <person name="Schmutz J."/>
            <person name="Jabbour D."/>
            <person name="Luo H."/>
            <person name="Baker S.E."/>
            <person name="Pisabarro A.G."/>
            <person name="Walton J.D."/>
            <person name="Blanchette R.A."/>
            <person name="Henrissat B."/>
            <person name="Martin F."/>
            <person name="Cullen D."/>
            <person name="Hibbett D.S."/>
            <person name="Grigoriev I.V."/>
        </authorList>
    </citation>
    <scope>NUCLEOTIDE SEQUENCE [LARGE SCALE GENOMIC DNA]</scope>
    <source>
        <strain evidence="2">CBS 339.88</strain>
    </source>
</reference>
<dbReference type="EMBL" id="KL142373">
    <property type="protein sequence ID" value="KDR79551.1"/>
    <property type="molecule type" value="Genomic_DNA"/>
</dbReference>
<name>A0A067T8V0_GALM3</name>
<sequence>MPFGIVLRAWNPCSSPLPLTFSSAPSSAPHRGRPSRRAFGRYYLLFSRQLRLGSWG</sequence>